<evidence type="ECO:0000313" key="2">
    <source>
        <dbReference type="EMBL" id="NNJ26822.1"/>
    </source>
</evidence>
<keyword evidence="1" id="KW-0812">Transmembrane</keyword>
<feature type="transmembrane region" description="Helical" evidence="1">
    <location>
        <begin position="24"/>
        <end position="49"/>
    </location>
</feature>
<dbReference type="EMBL" id="WTPX01000100">
    <property type="protein sequence ID" value="NNJ26822.1"/>
    <property type="molecule type" value="Genomic_DNA"/>
</dbReference>
<comment type="caution">
    <text evidence="2">The sequence shown here is derived from an EMBL/GenBank/DDBJ whole genome shotgun (WGS) entry which is preliminary data.</text>
</comment>
<gene>
    <name evidence="2" type="ORF">LzC2_29170</name>
</gene>
<dbReference type="RefSeq" id="WP_171188224.1">
    <property type="nucleotide sequence ID" value="NZ_WTPX01000100.1"/>
</dbReference>
<proteinExistence type="predicted"/>
<accession>A0ABX1VHV0</accession>
<name>A0ABX1VHV0_9PLAN</name>
<keyword evidence="1" id="KW-1133">Transmembrane helix</keyword>
<organism evidence="2 3">
    <name type="scientific">Alienimonas chondri</name>
    <dbReference type="NCBI Taxonomy" id="2681879"/>
    <lineage>
        <taxon>Bacteria</taxon>
        <taxon>Pseudomonadati</taxon>
        <taxon>Planctomycetota</taxon>
        <taxon>Planctomycetia</taxon>
        <taxon>Planctomycetales</taxon>
        <taxon>Planctomycetaceae</taxon>
        <taxon>Alienimonas</taxon>
    </lineage>
</organism>
<evidence type="ECO:0000313" key="3">
    <source>
        <dbReference type="Proteomes" id="UP000609651"/>
    </source>
</evidence>
<reference evidence="2 3" key="1">
    <citation type="journal article" date="2020" name="Syst. Appl. Microbiol.">
        <title>Alienimonas chondri sp. nov., a novel planctomycete isolated from the biofilm of the red alga Chondrus crispus.</title>
        <authorList>
            <person name="Vitorino I."/>
            <person name="Albuquerque L."/>
            <person name="Wiegand S."/>
            <person name="Kallscheuer N."/>
            <person name="da Costa M.S."/>
            <person name="Lobo-da-Cunha A."/>
            <person name="Jogler C."/>
            <person name="Lage O.M."/>
        </authorList>
    </citation>
    <scope>NUCLEOTIDE SEQUENCE [LARGE SCALE GENOMIC DNA]</scope>
    <source>
        <strain evidence="2 3">LzC2</strain>
    </source>
</reference>
<sequence>MAPLTDEQFEDQAREAMADALAAWPLRILCSVGALVVAGCLIGCLWTIAHLSFGVVKWDLFLSATCLLIYLPRPGFELGRAAITGRTNELAQSFLPRGAYRRFPTREVRR</sequence>
<evidence type="ECO:0000256" key="1">
    <source>
        <dbReference type="SAM" id="Phobius"/>
    </source>
</evidence>
<keyword evidence="3" id="KW-1185">Reference proteome</keyword>
<keyword evidence="1" id="KW-0472">Membrane</keyword>
<protein>
    <submittedName>
        <fullName evidence="2">Uncharacterized protein</fullName>
    </submittedName>
</protein>
<dbReference type="Proteomes" id="UP000609651">
    <property type="component" value="Unassembled WGS sequence"/>
</dbReference>